<accession>A0ABV5FK45</accession>
<evidence type="ECO:0000256" key="3">
    <source>
        <dbReference type="ARBA" id="ARBA00023125"/>
    </source>
</evidence>
<dbReference type="EC" id="3.1.21.-" evidence="5"/>
<reference evidence="5 6" key="1">
    <citation type="submission" date="2024-09" db="EMBL/GenBank/DDBJ databases">
        <authorList>
            <person name="Sun Q."/>
            <person name="Mori K."/>
        </authorList>
    </citation>
    <scope>NUCLEOTIDE SEQUENCE [LARGE SCALE GENOMIC DNA]</scope>
    <source>
        <strain evidence="5 6">CECT 7908</strain>
    </source>
</reference>
<dbReference type="Pfam" id="PF01420">
    <property type="entry name" value="Methylase_S"/>
    <property type="match status" value="1"/>
</dbReference>
<feature type="domain" description="Type I restriction modification DNA specificity" evidence="4">
    <location>
        <begin position="3"/>
        <end position="48"/>
    </location>
</feature>
<comment type="similarity">
    <text evidence="1">Belongs to the type-I restriction system S methylase family.</text>
</comment>
<sequence>MKKNGSDSKRVHGKTLLNVDISLPCLLEQIKIVNFLSIINDKINNCQLQIEKM</sequence>
<dbReference type="InterPro" id="IPR000055">
    <property type="entry name" value="Restrct_endonuc_typeI_TRD"/>
</dbReference>
<comment type="caution">
    <text evidence="5">The sequence shown here is derived from an EMBL/GenBank/DDBJ whole genome shotgun (WGS) entry which is preliminary data.</text>
</comment>
<keyword evidence="6" id="KW-1185">Reference proteome</keyword>
<evidence type="ECO:0000256" key="2">
    <source>
        <dbReference type="ARBA" id="ARBA00022747"/>
    </source>
</evidence>
<organism evidence="5 6">
    <name type="scientific">Flavobacterium branchiarum</name>
    <dbReference type="NCBI Taxonomy" id="1114870"/>
    <lineage>
        <taxon>Bacteria</taxon>
        <taxon>Pseudomonadati</taxon>
        <taxon>Bacteroidota</taxon>
        <taxon>Flavobacteriia</taxon>
        <taxon>Flavobacteriales</taxon>
        <taxon>Flavobacteriaceae</taxon>
        <taxon>Flavobacterium</taxon>
    </lineage>
</organism>
<gene>
    <name evidence="5" type="ORF">ACFFUQ_07750</name>
</gene>
<name>A0ABV5FK45_9FLAO</name>
<protein>
    <submittedName>
        <fullName evidence="5">Restriction endonuclease subunit S</fullName>
        <ecNumber evidence="5">3.1.21.-</ecNumber>
    </submittedName>
</protein>
<dbReference type="Proteomes" id="UP001589589">
    <property type="component" value="Unassembled WGS sequence"/>
</dbReference>
<keyword evidence="5" id="KW-0378">Hydrolase</keyword>
<dbReference type="GO" id="GO:0004519">
    <property type="term" value="F:endonuclease activity"/>
    <property type="evidence" value="ECO:0007669"/>
    <property type="project" value="UniProtKB-KW"/>
</dbReference>
<dbReference type="InterPro" id="IPR044946">
    <property type="entry name" value="Restrct_endonuc_typeI_TRD_sf"/>
</dbReference>
<dbReference type="RefSeq" id="WP_353960576.1">
    <property type="nucleotide sequence ID" value="NZ_JAUFQQ010000003.1"/>
</dbReference>
<keyword evidence="2" id="KW-0680">Restriction system</keyword>
<keyword evidence="5" id="KW-0540">Nuclease</keyword>
<keyword evidence="5" id="KW-0255">Endonuclease</keyword>
<dbReference type="EMBL" id="JBHMEX010000026">
    <property type="protein sequence ID" value="MFB9063916.1"/>
    <property type="molecule type" value="Genomic_DNA"/>
</dbReference>
<dbReference type="Gene3D" id="3.90.220.20">
    <property type="entry name" value="DNA methylase specificity domains"/>
    <property type="match status" value="1"/>
</dbReference>
<keyword evidence="3" id="KW-0238">DNA-binding</keyword>
<proteinExistence type="inferred from homology"/>
<evidence type="ECO:0000313" key="6">
    <source>
        <dbReference type="Proteomes" id="UP001589589"/>
    </source>
</evidence>
<evidence type="ECO:0000256" key="1">
    <source>
        <dbReference type="ARBA" id="ARBA00010923"/>
    </source>
</evidence>
<evidence type="ECO:0000313" key="5">
    <source>
        <dbReference type="EMBL" id="MFB9063916.1"/>
    </source>
</evidence>
<evidence type="ECO:0000259" key="4">
    <source>
        <dbReference type="Pfam" id="PF01420"/>
    </source>
</evidence>
<dbReference type="SUPFAM" id="SSF116734">
    <property type="entry name" value="DNA methylase specificity domain"/>
    <property type="match status" value="1"/>
</dbReference>
<dbReference type="Gene3D" id="1.10.287.1120">
    <property type="entry name" value="Bipartite methylase S protein"/>
    <property type="match status" value="1"/>
</dbReference>
<dbReference type="GO" id="GO:0016787">
    <property type="term" value="F:hydrolase activity"/>
    <property type="evidence" value="ECO:0007669"/>
    <property type="project" value="UniProtKB-KW"/>
</dbReference>